<dbReference type="Pfam" id="PF00271">
    <property type="entry name" value="Helicase_C"/>
    <property type="match status" value="1"/>
</dbReference>
<evidence type="ECO:0000256" key="11">
    <source>
        <dbReference type="SAM" id="MobiDB-lite"/>
    </source>
</evidence>
<keyword evidence="7" id="KW-0413">Isomerase</keyword>
<dbReference type="PANTHER" id="PTHR13710:SF105">
    <property type="entry name" value="ATP-DEPENDENT DNA HELICASE Q1"/>
    <property type="match status" value="1"/>
</dbReference>
<reference evidence="15 16" key="1">
    <citation type="submission" date="2019-01" db="EMBL/GenBank/DDBJ databases">
        <authorList>
            <person name="Chen W.-M."/>
        </authorList>
    </citation>
    <scope>NUCLEOTIDE SEQUENCE [LARGE SCALE GENOMIC DNA]</scope>
    <source>
        <strain evidence="15 16">TLA-22</strain>
    </source>
</reference>
<comment type="catalytic activity">
    <reaction evidence="8">
        <text>Couples ATP hydrolysis with the unwinding of duplex DNA by translocating in the 3'-5' direction.</text>
        <dbReference type="EC" id="5.6.2.4"/>
    </reaction>
</comment>
<keyword evidence="4 10" id="KW-0347">Helicase</keyword>
<feature type="domain" description="Helicase ATP-binding" evidence="12">
    <location>
        <begin position="31"/>
        <end position="217"/>
    </location>
</feature>
<dbReference type="PROSITE" id="PS51192">
    <property type="entry name" value="HELICASE_ATP_BIND_1"/>
    <property type="match status" value="1"/>
</dbReference>
<dbReference type="GO" id="GO:0003677">
    <property type="term" value="F:DNA binding"/>
    <property type="evidence" value="ECO:0007669"/>
    <property type="project" value="UniProtKB-KW"/>
</dbReference>
<evidence type="ECO:0000256" key="10">
    <source>
        <dbReference type="PROSITE-ProRule" id="PRU00560"/>
    </source>
</evidence>
<feature type="binding site" evidence="10">
    <location>
        <begin position="961"/>
        <end position="968"/>
    </location>
    <ligand>
        <name>ATP</name>
        <dbReference type="ChEBI" id="CHEBI:30616"/>
    </ligand>
</feature>
<evidence type="ECO:0000256" key="5">
    <source>
        <dbReference type="ARBA" id="ARBA00022840"/>
    </source>
</evidence>
<evidence type="ECO:0000256" key="2">
    <source>
        <dbReference type="ARBA" id="ARBA00022741"/>
    </source>
</evidence>
<evidence type="ECO:0000256" key="6">
    <source>
        <dbReference type="ARBA" id="ARBA00023125"/>
    </source>
</evidence>
<dbReference type="Gene3D" id="3.40.50.300">
    <property type="entry name" value="P-loop containing nucleotide triphosphate hydrolases"/>
    <property type="match status" value="4"/>
</dbReference>
<gene>
    <name evidence="15" type="ORF">ENE74_15130</name>
</gene>
<dbReference type="GO" id="GO:0006281">
    <property type="term" value="P:DNA repair"/>
    <property type="evidence" value="ECO:0007669"/>
    <property type="project" value="TreeGrafter"/>
</dbReference>
<dbReference type="Pfam" id="PF00580">
    <property type="entry name" value="UvrD-helicase"/>
    <property type="match status" value="2"/>
</dbReference>
<dbReference type="GO" id="GO:0016787">
    <property type="term" value="F:hydrolase activity"/>
    <property type="evidence" value="ECO:0007669"/>
    <property type="project" value="UniProtKB-UniRule"/>
</dbReference>
<feature type="region of interest" description="Disordered" evidence="11">
    <location>
        <begin position="562"/>
        <end position="584"/>
    </location>
</feature>
<dbReference type="PROSITE" id="PS51198">
    <property type="entry name" value="UVRD_HELICASE_ATP_BIND"/>
    <property type="match status" value="1"/>
</dbReference>
<dbReference type="GO" id="GO:0043138">
    <property type="term" value="F:3'-5' DNA helicase activity"/>
    <property type="evidence" value="ECO:0007669"/>
    <property type="project" value="UniProtKB-EC"/>
</dbReference>
<protein>
    <recommendedName>
        <fullName evidence="9">DNA 3'-5' helicase</fullName>
        <ecNumber evidence="9">5.6.2.4</ecNumber>
    </recommendedName>
</protein>
<dbReference type="GO" id="GO:0006310">
    <property type="term" value="P:DNA recombination"/>
    <property type="evidence" value="ECO:0007669"/>
    <property type="project" value="TreeGrafter"/>
</dbReference>
<keyword evidence="6" id="KW-0238">DNA-binding</keyword>
<dbReference type="SUPFAM" id="SSF52540">
    <property type="entry name" value="P-loop containing nucleoside triphosphate hydrolases"/>
    <property type="match status" value="2"/>
</dbReference>
<organism evidence="15 16">
    <name type="scientific">Sphingobium algorifonticola</name>
    <dbReference type="NCBI Taxonomy" id="2008318"/>
    <lineage>
        <taxon>Bacteria</taxon>
        <taxon>Pseudomonadati</taxon>
        <taxon>Pseudomonadota</taxon>
        <taxon>Alphaproteobacteria</taxon>
        <taxon>Sphingomonadales</taxon>
        <taxon>Sphingomonadaceae</taxon>
        <taxon>Sphingobium</taxon>
    </lineage>
</organism>
<evidence type="ECO:0000256" key="3">
    <source>
        <dbReference type="ARBA" id="ARBA00022801"/>
    </source>
</evidence>
<dbReference type="CDD" id="cd17932">
    <property type="entry name" value="DEXQc_UvrD"/>
    <property type="match status" value="1"/>
</dbReference>
<comment type="similarity">
    <text evidence="1">Belongs to the helicase family. RecQ subfamily.</text>
</comment>
<dbReference type="SMART" id="SM00487">
    <property type="entry name" value="DEXDc"/>
    <property type="match status" value="1"/>
</dbReference>
<feature type="compositionally biased region" description="Low complexity" evidence="11">
    <location>
        <begin position="566"/>
        <end position="580"/>
    </location>
</feature>
<dbReference type="EMBL" id="RZUL01000007">
    <property type="protein sequence ID" value="RVT39392.1"/>
    <property type="molecule type" value="Genomic_DNA"/>
</dbReference>
<evidence type="ECO:0000256" key="4">
    <source>
        <dbReference type="ARBA" id="ARBA00022806"/>
    </source>
</evidence>
<evidence type="ECO:0000313" key="15">
    <source>
        <dbReference type="EMBL" id="RVT39392.1"/>
    </source>
</evidence>
<dbReference type="InterPro" id="IPR014016">
    <property type="entry name" value="UvrD-like_ATP-bd"/>
</dbReference>
<keyword evidence="3 10" id="KW-0378">Hydrolase</keyword>
<dbReference type="GO" id="GO:0005737">
    <property type="term" value="C:cytoplasm"/>
    <property type="evidence" value="ECO:0007669"/>
    <property type="project" value="TreeGrafter"/>
</dbReference>
<dbReference type="Pfam" id="PF13361">
    <property type="entry name" value="UvrD_C"/>
    <property type="match status" value="1"/>
</dbReference>
<dbReference type="GO" id="GO:0030894">
    <property type="term" value="C:replisome"/>
    <property type="evidence" value="ECO:0007669"/>
    <property type="project" value="TreeGrafter"/>
</dbReference>
<dbReference type="InterPro" id="IPR014017">
    <property type="entry name" value="DNA_helicase_UvrD-like_C"/>
</dbReference>
<evidence type="ECO:0000256" key="8">
    <source>
        <dbReference type="ARBA" id="ARBA00034617"/>
    </source>
</evidence>
<name>A0A437J450_9SPHN</name>
<accession>A0A437J450</accession>
<evidence type="ECO:0000259" key="13">
    <source>
        <dbReference type="PROSITE" id="PS51194"/>
    </source>
</evidence>
<dbReference type="Pfam" id="PF00270">
    <property type="entry name" value="DEAD"/>
    <property type="match status" value="1"/>
</dbReference>
<evidence type="ECO:0000256" key="7">
    <source>
        <dbReference type="ARBA" id="ARBA00023235"/>
    </source>
</evidence>
<dbReference type="InterPro" id="IPR027417">
    <property type="entry name" value="P-loop_NTPase"/>
</dbReference>
<dbReference type="InterPro" id="IPR014001">
    <property type="entry name" value="Helicase_ATP-bd"/>
</dbReference>
<dbReference type="EC" id="5.6.2.4" evidence="9"/>
<keyword evidence="2 10" id="KW-0547">Nucleotide-binding</keyword>
<comment type="caution">
    <text evidence="15">The sequence shown here is derived from an EMBL/GenBank/DDBJ whole genome shotgun (WGS) entry which is preliminary data.</text>
</comment>
<dbReference type="PANTHER" id="PTHR13710">
    <property type="entry name" value="DNA HELICASE RECQ FAMILY MEMBER"/>
    <property type="match status" value="1"/>
</dbReference>
<dbReference type="InterPro" id="IPR011545">
    <property type="entry name" value="DEAD/DEAH_box_helicase_dom"/>
</dbReference>
<evidence type="ECO:0000313" key="16">
    <source>
        <dbReference type="Proteomes" id="UP000282977"/>
    </source>
</evidence>
<proteinExistence type="inferred from homology"/>
<feature type="domain" description="Helicase C-terminal" evidence="13">
    <location>
        <begin position="263"/>
        <end position="427"/>
    </location>
</feature>
<keyword evidence="16" id="KW-1185">Reference proteome</keyword>
<dbReference type="RefSeq" id="WP_164847502.1">
    <property type="nucleotide sequence ID" value="NZ_RZUL01000007.1"/>
</dbReference>
<dbReference type="PROSITE" id="PS51194">
    <property type="entry name" value="HELICASE_CTER"/>
    <property type="match status" value="1"/>
</dbReference>
<dbReference type="GO" id="GO:0043590">
    <property type="term" value="C:bacterial nucleoid"/>
    <property type="evidence" value="ECO:0007669"/>
    <property type="project" value="TreeGrafter"/>
</dbReference>
<evidence type="ECO:0000259" key="14">
    <source>
        <dbReference type="PROSITE" id="PS51198"/>
    </source>
</evidence>
<sequence length="1564" mass="174473">MSPFFVENWNPKGGSSRVVEGFKESQRSAMEAICERTNNVLVSLPTGEGKSVLFQVPALSRGLRNRRLTLVISPLKALMRDQVEGLRDLGFAESADFLSGDRPKHEIEEVLQGVLDHRVVLLYVAPERLRSAVFLDVLDKRMHSDGGLDHVVIDEAHCVNQWGFEFRPDYFFATDLLLRKCRENVGAEPTPFLLLSATITASDKERLEAIVSGIDDGQRLPMLVRPETFAHPIRSHISILPRRVRGRIGQDDLEREMAERLPLIEKAISDAKQNRLNTGQRSAVIVFVPTRRLAEDLARRLSDDSGTDAEFYHAGLDAATKEEVYADFRDGELDVLVATKAFGMGMDIPDIHWVVHLSPPGYLEDYLQEVGRIGRGEAEREQARLTNLSALLPFSNEDFEHIRDLRARNTLRPQDIDDIFSEIRGKAHSVDGQSLAIVPAEGYQPLETETERRAAATRLRMAIYWLERAGRLTLSGSLADILTIGISPQILERISQEEGPLGELAQLLLDLENADADNLSVAGQAESRGGRASQTGLLGRLLEGLADIVGLVFSDTSDQSKIEPFASPASRSSGRRATGSDQSGRTAVVNLSQIRFRLRSMDSNDDVLAGLVDLEKRGGVSLNREIEFSLRRLARDEREDNIRTLFRFVDDAAKRLLDKLSKNASVEFHPFELVEIEPFIRTVAVEGPAQQGDQEREAEPITLAETDDEAVRRRRRYERAFINGFRTLVRSSGVRLRQIANADETVFWEAKLASSEGRNADLRRKALVRGAQSVFDVLKKSDERIAVSKLVERVRDASFGKKFREQDLKKTAGLLATMNLVGMSVDIVQFSHVVLLGETKPDDEELWSELAEVNDFSEARNLAMELFANVRADAQEAFITGYFSKSDASGLKDFLETQLGEIEEIDEDEDAPHNSGIIVQMQEKLRATKAVEFFEKFRTSEEPAQWEAVCHPYNQHLLVNAGPGAGKTFVLVGRIVHLIREQHIHPSQIVVLAFNCAVVFEIRRRIRDLFRSLGYAAYASRLRVSTIHAFAMRHLARDGWEGEESMMDGALSEFARRMDRDVGFRRAVSGDVRCILVDEFQDLTDEVYAILRSLHQGSEFRAGIMVIGDDDQDILRWQRPAGNFSETYFDRFAQDFGGDSLKQLLLSVNFRSGKEIVQKSQAMIAAFFDRSARSHRLKKSTLVPRQDAPAESECHRLDWRGKSFGDAVNEVLRLWNRIGGRSGETVAILCRSNAEVAQVHRLLEPHISGITVQGTANLRVANLRHVGLWLDFLRAEVTKSDRALSAQLADKLVDQFIRNMDTPEGKAPGGDMVSLASLWELCCQEQAFPHISSLIRFVEELRSDDLSRLMGTAATASTVVVSTIHKVKGLEFDSVVILPSTLPFGKSRHGRHADLEGDAAEEARLLYVAMTRAKRNLWQFVGDREHSWARSSPAPFDGQQTDGCVLIGSPEDVGLGWALQRSGFNPEPERCQDYLEREVKVGDPVLLGGRGLGANKALLHRSASGAVRQIGFLAKKHGAGSNNSDLRVSSVIRFHPNETNDGDLGAVVAERGWGYVALVSGRIR</sequence>
<dbReference type="GO" id="GO:0009378">
    <property type="term" value="F:four-way junction helicase activity"/>
    <property type="evidence" value="ECO:0007669"/>
    <property type="project" value="TreeGrafter"/>
</dbReference>
<dbReference type="CDD" id="cd17920">
    <property type="entry name" value="DEXHc_RecQ"/>
    <property type="match status" value="1"/>
</dbReference>
<evidence type="ECO:0000256" key="1">
    <source>
        <dbReference type="ARBA" id="ARBA00005446"/>
    </source>
</evidence>
<feature type="domain" description="UvrD-like helicase ATP-binding" evidence="14">
    <location>
        <begin position="940"/>
        <end position="1344"/>
    </location>
</feature>
<dbReference type="Proteomes" id="UP000282977">
    <property type="component" value="Unassembled WGS sequence"/>
</dbReference>
<evidence type="ECO:0000256" key="9">
    <source>
        <dbReference type="ARBA" id="ARBA00034808"/>
    </source>
</evidence>
<evidence type="ECO:0000259" key="12">
    <source>
        <dbReference type="PROSITE" id="PS51192"/>
    </source>
</evidence>
<dbReference type="InterPro" id="IPR001650">
    <property type="entry name" value="Helicase_C-like"/>
</dbReference>
<dbReference type="GO" id="GO:0005524">
    <property type="term" value="F:ATP binding"/>
    <property type="evidence" value="ECO:0007669"/>
    <property type="project" value="UniProtKB-UniRule"/>
</dbReference>
<dbReference type="SMART" id="SM00490">
    <property type="entry name" value="HELICc"/>
    <property type="match status" value="1"/>
</dbReference>
<keyword evidence="5 10" id="KW-0067">ATP-binding</keyword>